<reference evidence="2" key="2">
    <citation type="submission" date="2020-12" db="EMBL/GenBank/DDBJ databases">
        <authorList>
            <person name="Kanost M."/>
        </authorList>
    </citation>
    <scope>NUCLEOTIDE SEQUENCE</scope>
</reference>
<evidence type="ECO:0000256" key="1">
    <source>
        <dbReference type="SAM" id="Phobius"/>
    </source>
</evidence>
<feature type="transmembrane region" description="Helical" evidence="1">
    <location>
        <begin position="124"/>
        <end position="146"/>
    </location>
</feature>
<comment type="caution">
    <text evidence="2">The sequence shown here is derived from an EMBL/GenBank/DDBJ whole genome shotgun (WGS) entry which is preliminary data.</text>
</comment>
<dbReference type="EMBL" id="JH668310">
    <property type="protein sequence ID" value="KAG6444355.1"/>
    <property type="molecule type" value="Genomic_DNA"/>
</dbReference>
<feature type="transmembrane region" description="Helical" evidence="1">
    <location>
        <begin position="95"/>
        <end position="118"/>
    </location>
</feature>
<keyword evidence="1" id="KW-0812">Transmembrane</keyword>
<evidence type="ECO:0000313" key="3">
    <source>
        <dbReference type="Proteomes" id="UP000791440"/>
    </source>
</evidence>
<evidence type="ECO:0000313" key="2">
    <source>
        <dbReference type="EMBL" id="KAG6444355.1"/>
    </source>
</evidence>
<dbReference type="AlphaFoldDB" id="A0A921YSF5"/>
<dbReference type="OrthoDB" id="7453209at2759"/>
<name>A0A921YSF5_MANSE</name>
<protein>
    <submittedName>
        <fullName evidence="2">Uncharacterized protein</fullName>
    </submittedName>
</protein>
<keyword evidence="1" id="KW-1133">Transmembrane helix</keyword>
<keyword evidence="1" id="KW-0472">Membrane</keyword>
<proteinExistence type="predicted"/>
<gene>
    <name evidence="2" type="ORF">O3G_MSEX003301</name>
</gene>
<dbReference type="Proteomes" id="UP000791440">
    <property type="component" value="Unassembled WGS sequence"/>
</dbReference>
<reference evidence="2" key="1">
    <citation type="journal article" date="2016" name="Insect Biochem. Mol. Biol.">
        <title>Multifaceted biological insights from a draft genome sequence of the tobacco hornworm moth, Manduca sexta.</title>
        <authorList>
            <person name="Kanost M.R."/>
            <person name="Arrese E.L."/>
            <person name="Cao X."/>
            <person name="Chen Y.R."/>
            <person name="Chellapilla S."/>
            <person name="Goldsmith M.R."/>
            <person name="Grosse-Wilde E."/>
            <person name="Heckel D.G."/>
            <person name="Herndon N."/>
            <person name="Jiang H."/>
            <person name="Papanicolaou A."/>
            <person name="Qu J."/>
            <person name="Soulages J.L."/>
            <person name="Vogel H."/>
            <person name="Walters J."/>
            <person name="Waterhouse R.M."/>
            <person name="Ahn S.J."/>
            <person name="Almeida F.C."/>
            <person name="An C."/>
            <person name="Aqrawi P."/>
            <person name="Bretschneider A."/>
            <person name="Bryant W.B."/>
            <person name="Bucks S."/>
            <person name="Chao H."/>
            <person name="Chevignon G."/>
            <person name="Christen J.M."/>
            <person name="Clarke D.F."/>
            <person name="Dittmer N.T."/>
            <person name="Ferguson L.C.F."/>
            <person name="Garavelou S."/>
            <person name="Gordon K.H.J."/>
            <person name="Gunaratna R.T."/>
            <person name="Han Y."/>
            <person name="Hauser F."/>
            <person name="He Y."/>
            <person name="Heidel-Fischer H."/>
            <person name="Hirsh A."/>
            <person name="Hu Y."/>
            <person name="Jiang H."/>
            <person name="Kalra D."/>
            <person name="Klinner C."/>
            <person name="Konig C."/>
            <person name="Kovar C."/>
            <person name="Kroll A.R."/>
            <person name="Kuwar S.S."/>
            <person name="Lee S.L."/>
            <person name="Lehman R."/>
            <person name="Li K."/>
            <person name="Li Z."/>
            <person name="Liang H."/>
            <person name="Lovelace S."/>
            <person name="Lu Z."/>
            <person name="Mansfield J.H."/>
            <person name="McCulloch K.J."/>
            <person name="Mathew T."/>
            <person name="Morton B."/>
            <person name="Muzny D.M."/>
            <person name="Neunemann D."/>
            <person name="Ongeri F."/>
            <person name="Pauchet Y."/>
            <person name="Pu L.L."/>
            <person name="Pyrousis I."/>
            <person name="Rao X.J."/>
            <person name="Redding A."/>
            <person name="Roesel C."/>
            <person name="Sanchez-Gracia A."/>
            <person name="Schaack S."/>
            <person name="Shukla A."/>
            <person name="Tetreau G."/>
            <person name="Wang Y."/>
            <person name="Xiong G.H."/>
            <person name="Traut W."/>
            <person name="Walsh T.K."/>
            <person name="Worley K.C."/>
            <person name="Wu D."/>
            <person name="Wu W."/>
            <person name="Wu Y.Q."/>
            <person name="Zhang X."/>
            <person name="Zou Z."/>
            <person name="Zucker H."/>
            <person name="Briscoe A.D."/>
            <person name="Burmester T."/>
            <person name="Clem R.J."/>
            <person name="Feyereisen R."/>
            <person name="Grimmelikhuijzen C.J.P."/>
            <person name="Hamodrakas S.J."/>
            <person name="Hansson B.S."/>
            <person name="Huguet E."/>
            <person name="Jermiin L.S."/>
            <person name="Lan Q."/>
            <person name="Lehman H.K."/>
            <person name="Lorenzen M."/>
            <person name="Merzendorfer H."/>
            <person name="Michalopoulos I."/>
            <person name="Morton D.B."/>
            <person name="Muthukrishnan S."/>
            <person name="Oakeshott J.G."/>
            <person name="Palmer W."/>
            <person name="Park Y."/>
            <person name="Passarelli A.L."/>
            <person name="Rozas J."/>
            <person name="Schwartz L.M."/>
            <person name="Smith W."/>
            <person name="Southgate A."/>
            <person name="Vilcinskas A."/>
            <person name="Vogt R."/>
            <person name="Wang P."/>
            <person name="Werren J."/>
            <person name="Yu X.Q."/>
            <person name="Zhou J.J."/>
            <person name="Brown S.J."/>
            <person name="Scherer S.E."/>
            <person name="Richards S."/>
            <person name="Blissard G.W."/>
        </authorList>
    </citation>
    <scope>NUCLEOTIDE SEQUENCE</scope>
</reference>
<sequence>MMDLKEIIKWFIPCFHILLRLIRHSRLIFISILLLNIAATHSALVKSEQNETKNIDLSVIYKVKNQSDYVTDVFQKESTNERSLGRTFGRPFKKLAAALIPLAFQIGAASTWAVIAALVGVKTLVITLIILKLLLVAGAAKIGALFGQKGHYSGGWEAPHPHQKEIHLHIHNGHHETHDEPSLSSWSRDGALDGVDSNINVMLEPYAAGPQTISTPYGNYVKVEPSTGQNSPTTAFY</sequence>
<accession>A0A921YSF5</accession>
<organism evidence="2 3">
    <name type="scientific">Manduca sexta</name>
    <name type="common">Tobacco hawkmoth</name>
    <name type="synonym">Tobacco hornworm</name>
    <dbReference type="NCBI Taxonomy" id="7130"/>
    <lineage>
        <taxon>Eukaryota</taxon>
        <taxon>Metazoa</taxon>
        <taxon>Ecdysozoa</taxon>
        <taxon>Arthropoda</taxon>
        <taxon>Hexapoda</taxon>
        <taxon>Insecta</taxon>
        <taxon>Pterygota</taxon>
        <taxon>Neoptera</taxon>
        <taxon>Endopterygota</taxon>
        <taxon>Lepidoptera</taxon>
        <taxon>Glossata</taxon>
        <taxon>Ditrysia</taxon>
        <taxon>Bombycoidea</taxon>
        <taxon>Sphingidae</taxon>
        <taxon>Sphinginae</taxon>
        <taxon>Sphingini</taxon>
        <taxon>Manduca</taxon>
    </lineage>
</organism>
<keyword evidence="3" id="KW-1185">Reference proteome</keyword>
<feature type="transmembrane region" description="Helical" evidence="1">
    <location>
        <begin position="27"/>
        <end position="45"/>
    </location>
</feature>